<dbReference type="Gene3D" id="3.40.50.2000">
    <property type="entry name" value="Glycogen Phosphorylase B"/>
    <property type="match status" value="1"/>
</dbReference>
<evidence type="ECO:0000313" key="1">
    <source>
        <dbReference type="EMBL" id="SHM87653.1"/>
    </source>
</evidence>
<sequence length="386" mass="44049">MKLRGAIILAAVDWNFLRQRVHHLATGLAQAGLKVLFVENTAVRSPRFTDLPRIFRRLETAIIRPIHSDGEPLPANLTIYSPLAAPWPYNKVAVAWNYSLLNQRVKKFLEEEKLKPEEVLLFTYLATPLALRLIESYPWVSVVYDVVSDPKQVEPRLAPFEEKLLQRANVTLFASATLLEQYRDHTKNPVLFRDGFNTELLEAKVETPPEVARLPRPRLLYIGGINRKLWVEAIKALCEAVPHGSVILMGPVAHGEVVLPKLPNLYLLPLRRKYIELAGVLRTADVGLIPYRPDHYAGNMHPSKLNEYLVFGLPVVATATQELERLAQEFPVKLFYFGRTPTEFAEAGLLALAKNINLQEGKIQILTTQFRWRERVRDFLRLCENN</sequence>
<keyword evidence="2" id="KW-1185">Reference proteome</keyword>
<dbReference type="EMBL" id="FRCR01000019">
    <property type="protein sequence ID" value="SHM87653.1"/>
    <property type="molecule type" value="Genomic_DNA"/>
</dbReference>
<dbReference type="STRING" id="447595.SAMN05660826_02223"/>
<dbReference type="SUPFAM" id="SSF53756">
    <property type="entry name" value="UDP-Glycosyltransferase/glycogen phosphorylase"/>
    <property type="match status" value="1"/>
</dbReference>
<evidence type="ECO:0000313" key="2">
    <source>
        <dbReference type="Proteomes" id="UP000184375"/>
    </source>
</evidence>
<gene>
    <name evidence="1" type="ORF">SAMN05660826_02223</name>
</gene>
<protein>
    <submittedName>
        <fullName evidence="1">Glycosyltransferase involved in cell wall bisynthesis</fullName>
    </submittedName>
</protein>
<proteinExistence type="predicted"/>
<dbReference type="AlphaFoldDB" id="A0A1M7MAC6"/>
<dbReference type="Proteomes" id="UP000184375">
    <property type="component" value="Unassembled WGS sequence"/>
</dbReference>
<dbReference type="GO" id="GO:0016740">
    <property type="term" value="F:transferase activity"/>
    <property type="evidence" value="ECO:0007669"/>
    <property type="project" value="UniProtKB-KW"/>
</dbReference>
<keyword evidence="1" id="KW-0808">Transferase</keyword>
<accession>A0A1M7MAC6</accession>
<name>A0A1M7MAC6_9FIRM</name>
<organism evidence="1 2">
    <name type="scientific">Caldanaerovirga acetigignens</name>
    <dbReference type="NCBI Taxonomy" id="447595"/>
    <lineage>
        <taxon>Bacteria</taxon>
        <taxon>Bacillati</taxon>
        <taxon>Bacillota</taxon>
        <taxon>Clostridia</taxon>
        <taxon>Thermosediminibacterales</taxon>
        <taxon>Thermosediminibacteraceae</taxon>
        <taxon>Caldanaerovirga</taxon>
    </lineage>
</organism>
<reference evidence="2" key="1">
    <citation type="submission" date="2016-11" db="EMBL/GenBank/DDBJ databases">
        <authorList>
            <person name="Varghese N."/>
            <person name="Submissions S."/>
        </authorList>
    </citation>
    <scope>NUCLEOTIDE SEQUENCE [LARGE SCALE GENOMIC DNA]</scope>
    <source>
        <strain evidence="2">DSM 18802</strain>
    </source>
</reference>